<dbReference type="AlphaFoldDB" id="A0A1S1P637"/>
<gene>
    <name evidence="6" type="ORF">BK022_10400</name>
    <name evidence="7" type="ORF">TK0001_4219</name>
</gene>
<evidence type="ECO:0000256" key="2">
    <source>
        <dbReference type="ARBA" id="ARBA00022679"/>
    </source>
</evidence>
<evidence type="ECO:0000313" key="6">
    <source>
        <dbReference type="EMBL" id="OHV16709.1"/>
    </source>
</evidence>
<reference evidence="6 8" key="1">
    <citation type="submission" date="2016-10" db="EMBL/GenBank/DDBJ databases">
        <title>Draft genome sequence of Methylobacterium extorquens CP3, a seed endophyte of Crotalaria pumila with plant growth-promoting and metal tolerance properties.</title>
        <authorList>
            <person name="Sanchez-Lopez A.S."/>
            <person name="Van Hamme J.D."/>
            <person name="Thijs S."/>
            <person name="Mcammond B.M."/>
            <person name="Stevens V."/>
            <person name="Gonzalez-Chavez M.D.C."/>
            <person name="Vangronsveld J."/>
        </authorList>
    </citation>
    <scope>NUCLEOTIDE SEQUENCE [LARGE SCALE GENOMIC DNA]</scope>
    <source>
        <strain evidence="6 8">CP3</strain>
    </source>
</reference>
<evidence type="ECO:0000259" key="5">
    <source>
        <dbReference type="SMART" id="SM00563"/>
    </source>
</evidence>
<dbReference type="RefSeq" id="WP_012253334.1">
    <property type="nucleotide sequence ID" value="NZ_CP019322.1"/>
</dbReference>
<keyword evidence="3 6" id="KW-0012">Acyltransferase</keyword>
<dbReference type="CDD" id="cd07989">
    <property type="entry name" value="LPLAT_AGPAT-like"/>
    <property type="match status" value="1"/>
</dbReference>
<dbReference type="SUPFAM" id="SSF69593">
    <property type="entry name" value="Glycerol-3-phosphate (1)-acyltransferase"/>
    <property type="match status" value="1"/>
</dbReference>
<keyword evidence="4" id="KW-0812">Transmembrane</keyword>
<dbReference type="GO" id="GO:0006654">
    <property type="term" value="P:phosphatidic acid biosynthetic process"/>
    <property type="evidence" value="ECO:0007669"/>
    <property type="project" value="TreeGrafter"/>
</dbReference>
<dbReference type="EMBL" id="LT962688">
    <property type="protein sequence ID" value="SOR30821.1"/>
    <property type="molecule type" value="Genomic_DNA"/>
</dbReference>
<evidence type="ECO:0000313" key="8">
    <source>
        <dbReference type="Proteomes" id="UP000180215"/>
    </source>
</evidence>
<dbReference type="Proteomes" id="UP000233769">
    <property type="component" value="Chromosome tk0001"/>
</dbReference>
<dbReference type="EC" id="2.3.1.51" evidence="7"/>
<evidence type="ECO:0000313" key="9">
    <source>
        <dbReference type="Proteomes" id="UP000233769"/>
    </source>
</evidence>
<reference evidence="7" key="3">
    <citation type="submission" date="2017-10" db="EMBL/GenBank/DDBJ databases">
        <authorList>
            <person name="Banno H."/>
            <person name="Chua N.-H."/>
        </authorList>
    </citation>
    <scope>NUCLEOTIDE SEQUENCE [LARGE SCALE GENOMIC DNA]</scope>
    <source>
        <strain evidence="7">TK 0001</strain>
    </source>
</reference>
<comment type="pathway">
    <text evidence="1">Lipid metabolism.</text>
</comment>
<dbReference type="PANTHER" id="PTHR10434:SF40">
    <property type="entry name" value="1-ACYL-SN-GLYCEROL-3-PHOSPHATE ACYLTRANSFERASE"/>
    <property type="match status" value="1"/>
</dbReference>
<name>A0A1S1P637_METEX</name>
<reference evidence="9" key="2">
    <citation type="submission" date="2017-10" db="EMBL/GenBank/DDBJ databases">
        <authorList>
            <person name="Regsiter A."/>
            <person name="William W."/>
        </authorList>
    </citation>
    <scope>NUCLEOTIDE SEQUENCE [LARGE SCALE GENOMIC DNA]</scope>
</reference>
<keyword evidence="2 6" id="KW-0808">Transferase</keyword>
<protein>
    <submittedName>
        <fullName evidence="6">1-acyl-sn-glycerol-3-phosphate acyltransferase</fullName>
    </submittedName>
    <submittedName>
        <fullName evidence="7">Putative acyltransferase</fullName>
        <ecNumber evidence="7">2.3.1.51</ecNumber>
    </submittedName>
</protein>
<dbReference type="Proteomes" id="UP000180215">
    <property type="component" value="Unassembled WGS sequence"/>
</dbReference>
<evidence type="ECO:0000313" key="7">
    <source>
        <dbReference type="EMBL" id="SOR30821.1"/>
    </source>
</evidence>
<dbReference type="GeneID" id="72989413"/>
<dbReference type="SMART" id="SM00563">
    <property type="entry name" value="PlsC"/>
    <property type="match status" value="1"/>
</dbReference>
<dbReference type="OMA" id="MPRPLCY"/>
<evidence type="ECO:0000256" key="3">
    <source>
        <dbReference type="ARBA" id="ARBA00023315"/>
    </source>
</evidence>
<feature type="domain" description="Phospholipid/glycerol acyltransferase" evidence="5">
    <location>
        <begin position="70"/>
        <end position="184"/>
    </location>
</feature>
<evidence type="ECO:0000256" key="1">
    <source>
        <dbReference type="ARBA" id="ARBA00005189"/>
    </source>
</evidence>
<feature type="transmembrane region" description="Helical" evidence="4">
    <location>
        <begin position="12"/>
        <end position="30"/>
    </location>
</feature>
<accession>A0A1S1P637</accession>
<dbReference type="EMBL" id="MNAO01000098">
    <property type="protein sequence ID" value="OHV16709.1"/>
    <property type="molecule type" value="Genomic_DNA"/>
</dbReference>
<evidence type="ECO:0000256" key="4">
    <source>
        <dbReference type="SAM" id="Phobius"/>
    </source>
</evidence>
<keyword evidence="4" id="KW-0472">Membrane</keyword>
<dbReference type="Pfam" id="PF01553">
    <property type="entry name" value="Acyltransferase"/>
    <property type="match status" value="1"/>
</dbReference>
<dbReference type="GO" id="GO:0003841">
    <property type="term" value="F:1-acylglycerol-3-phosphate O-acyltransferase activity"/>
    <property type="evidence" value="ECO:0007669"/>
    <property type="project" value="UniProtKB-EC"/>
</dbReference>
<proteinExistence type="predicted"/>
<sequence>MLLFRSLAFNLSFYVATGLIAILGSPALAWRKATIRVAQFWGRTVVFLLRVIGGTRVEFRGLENIPKGPLLVAAKHQSALETLALTIPFDDFGYVLKRELMWIPVVGWYFARGGMVPIDRSKGTRAMAAMNKAAAQAIRDGRQLIIFPEGTRRPAGAPPAYKQGASHLYAALNVPCLPVALNTGLYWRRRGFRRMPGTTVIEFLPVIPPGLARPAFLKELQTRIETASDALLAEGRDDLARHGHPIAVAMGGSTPAPETSGTL</sequence>
<organism evidence="6 8">
    <name type="scientific">Methylorubrum extorquens</name>
    <name type="common">Methylobacterium dichloromethanicum</name>
    <name type="synonym">Methylobacterium extorquens</name>
    <dbReference type="NCBI Taxonomy" id="408"/>
    <lineage>
        <taxon>Bacteria</taxon>
        <taxon>Pseudomonadati</taxon>
        <taxon>Pseudomonadota</taxon>
        <taxon>Alphaproteobacteria</taxon>
        <taxon>Hyphomicrobiales</taxon>
        <taxon>Methylobacteriaceae</taxon>
        <taxon>Methylorubrum</taxon>
    </lineage>
</organism>
<dbReference type="PANTHER" id="PTHR10434">
    <property type="entry name" value="1-ACYL-SN-GLYCEROL-3-PHOSPHATE ACYLTRANSFERASE"/>
    <property type="match status" value="1"/>
</dbReference>
<keyword evidence="4" id="KW-1133">Transmembrane helix</keyword>
<dbReference type="InterPro" id="IPR002123">
    <property type="entry name" value="Plipid/glycerol_acylTrfase"/>
</dbReference>